<keyword evidence="2" id="KW-0472">Membrane</keyword>
<proteinExistence type="predicted"/>
<keyword evidence="4" id="KW-1185">Reference proteome</keyword>
<organism evidence="3 4">
    <name type="scientific">Shewanella inventionis</name>
    <dbReference type="NCBI Taxonomy" id="1738770"/>
    <lineage>
        <taxon>Bacteria</taxon>
        <taxon>Pseudomonadati</taxon>
        <taxon>Pseudomonadota</taxon>
        <taxon>Gammaproteobacteria</taxon>
        <taxon>Alteromonadales</taxon>
        <taxon>Shewanellaceae</taxon>
        <taxon>Shewanella</taxon>
    </lineage>
</organism>
<evidence type="ECO:0000313" key="4">
    <source>
        <dbReference type="Proteomes" id="UP000617555"/>
    </source>
</evidence>
<evidence type="ECO:0000313" key="3">
    <source>
        <dbReference type="EMBL" id="GGB63553.1"/>
    </source>
</evidence>
<sequence>MNTTRLTPEDDVEHIQFNLDVTPFISDENNFDVDTLEQHQQHIADDIQLQFKGVISPISETNEPLLSDESLPQEAGLSGKLTRLMANNSWFVVLMIHVIVIAIALIFGRVDISGLADIPLEQKAASTLPPLKSYLITESEYNKLVERAQEAEKLTSKAPLDKLGNETQNNDTVTEKSDKQ</sequence>
<reference evidence="4" key="1">
    <citation type="journal article" date="2019" name="Int. J. Syst. Evol. Microbiol.">
        <title>The Global Catalogue of Microorganisms (GCM) 10K type strain sequencing project: providing services to taxonomists for standard genome sequencing and annotation.</title>
        <authorList>
            <consortium name="The Broad Institute Genomics Platform"/>
            <consortium name="The Broad Institute Genome Sequencing Center for Infectious Disease"/>
            <person name="Wu L."/>
            <person name="Ma J."/>
        </authorList>
    </citation>
    <scope>NUCLEOTIDE SEQUENCE [LARGE SCALE GENOMIC DNA]</scope>
    <source>
        <strain evidence="4">CGMCC 1.15339</strain>
    </source>
</reference>
<dbReference type="RefSeq" id="WP_188739731.1">
    <property type="nucleotide sequence ID" value="NZ_BMII01000020.1"/>
</dbReference>
<feature type="region of interest" description="Disordered" evidence="1">
    <location>
        <begin position="155"/>
        <end position="180"/>
    </location>
</feature>
<comment type="caution">
    <text evidence="3">The sequence shown here is derived from an EMBL/GenBank/DDBJ whole genome shotgun (WGS) entry which is preliminary data.</text>
</comment>
<dbReference type="EMBL" id="BMII01000020">
    <property type="protein sequence ID" value="GGB63553.1"/>
    <property type="molecule type" value="Genomic_DNA"/>
</dbReference>
<gene>
    <name evidence="3" type="ORF">GCM10011607_25370</name>
</gene>
<feature type="compositionally biased region" description="Basic and acidic residues" evidence="1">
    <location>
        <begin position="155"/>
        <end position="164"/>
    </location>
</feature>
<feature type="transmembrane region" description="Helical" evidence="2">
    <location>
        <begin position="90"/>
        <end position="108"/>
    </location>
</feature>
<protein>
    <submittedName>
        <fullName evidence="3">Uncharacterized protein</fullName>
    </submittedName>
</protein>
<evidence type="ECO:0000256" key="1">
    <source>
        <dbReference type="SAM" id="MobiDB-lite"/>
    </source>
</evidence>
<evidence type="ECO:0000256" key="2">
    <source>
        <dbReference type="SAM" id="Phobius"/>
    </source>
</evidence>
<accession>A0ABQ1JCY0</accession>
<dbReference type="Proteomes" id="UP000617555">
    <property type="component" value="Unassembled WGS sequence"/>
</dbReference>
<name>A0ABQ1JCY0_9GAMM</name>
<keyword evidence="2" id="KW-0812">Transmembrane</keyword>
<keyword evidence="2" id="KW-1133">Transmembrane helix</keyword>